<evidence type="ECO:0000256" key="8">
    <source>
        <dbReference type="SAM" id="MobiDB-lite"/>
    </source>
</evidence>
<keyword evidence="4" id="KW-0597">Phosphoprotein</keyword>
<feature type="compositionally biased region" description="Low complexity" evidence="8">
    <location>
        <begin position="547"/>
        <end position="582"/>
    </location>
</feature>
<evidence type="ECO:0008006" key="13">
    <source>
        <dbReference type="Google" id="ProtNLM"/>
    </source>
</evidence>
<dbReference type="PANTHER" id="PTHR23065">
    <property type="entry name" value="PROLINE-SERINE-THREONINE PHOSPHATASE INTERACTING PROTEIN 1"/>
    <property type="match status" value="1"/>
</dbReference>
<evidence type="ECO:0000256" key="2">
    <source>
        <dbReference type="ARBA" id="ARBA00022443"/>
    </source>
</evidence>
<comment type="subcellular location">
    <subcellularLocation>
        <location evidence="1">Cytoplasm</location>
        <location evidence="1">Cytoskeleton</location>
    </subcellularLocation>
</comment>
<dbReference type="InParanoid" id="A0A409WV38"/>
<dbReference type="SMART" id="SM00055">
    <property type="entry name" value="FCH"/>
    <property type="match status" value="1"/>
</dbReference>
<feature type="compositionally biased region" description="Polar residues" evidence="8">
    <location>
        <begin position="479"/>
        <end position="499"/>
    </location>
</feature>
<dbReference type="FunFam" id="2.30.30.40:FF:000312">
    <property type="entry name" value="Related to Cell division control protein 15"/>
    <property type="match status" value="1"/>
</dbReference>
<dbReference type="InterPro" id="IPR031160">
    <property type="entry name" value="F_BAR_dom"/>
</dbReference>
<proteinExistence type="predicted"/>
<feature type="compositionally biased region" description="Polar residues" evidence="8">
    <location>
        <begin position="889"/>
        <end position="909"/>
    </location>
</feature>
<feature type="region of interest" description="Disordered" evidence="8">
    <location>
        <begin position="1"/>
        <end position="20"/>
    </location>
</feature>
<feature type="compositionally biased region" description="Pro residues" evidence="8">
    <location>
        <begin position="829"/>
        <end position="853"/>
    </location>
</feature>
<dbReference type="Proteomes" id="UP000284842">
    <property type="component" value="Unassembled WGS sequence"/>
</dbReference>
<evidence type="ECO:0000256" key="1">
    <source>
        <dbReference type="ARBA" id="ARBA00004245"/>
    </source>
</evidence>
<feature type="compositionally biased region" description="Low complexity" evidence="8">
    <location>
        <begin position="770"/>
        <end position="783"/>
    </location>
</feature>
<dbReference type="PRINTS" id="PR00499">
    <property type="entry name" value="P67PHOX"/>
</dbReference>
<keyword evidence="7" id="KW-0175">Coiled coil</keyword>
<feature type="domain" description="F-BAR" evidence="10">
    <location>
        <begin position="30"/>
        <end position="283"/>
    </location>
</feature>
<evidence type="ECO:0000256" key="3">
    <source>
        <dbReference type="ARBA" id="ARBA00022490"/>
    </source>
</evidence>
<feature type="domain" description="SH3" evidence="9">
    <location>
        <begin position="975"/>
        <end position="1038"/>
    </location>
</feature>
<sequence>MNITARRQSSTTSLSRYARANSPNQLDPSLDFCNSFWGVGDGGVDVLLARMRGAARTMEELRAFWKERAAIEEDYAKRLGKLSKMVLGRDEIGDLRKSLDTVRYETECQAAAHLDLAQKIHAELDVPTSRFHQRQVEYKKTKQTEIQQKFKNKQIQEGHVNKAREKYEQDCLRINSFTAQASLVQGKDLEKINLKLERTQQTVRTNERDFAHCAQALAGTVQRWEEEWKDFCDACQDLEEDRLDFTKDTVWNYANLVSTVCVFDDESCERVRLSLEQMETEKEIQGFVHDYGTGNQIPDPPKFVNYQSADVVPQASARPTVRPAQFIRSSARPLAPMPMNPYSMDDEPIVNAAGVGAGGGAKPTDPYANEGPADLNRRSTRGGSAPIPYMNGHTPSHASSQSSGQAGPSRSPPAQVQQPIQPLQNGRTPANKRASTVGTPAQQLRQVLHDPHAEPIDPNAETYIKVGTNAYKVDPNRDPQGSSGIRASMSSPVKANGNSAAVDPLVKQLEELQQQSSSTNSARRNTLIKPRTTDSQDARSNHVPSVAASSTSTRSGATAGPGPSSLSLSPPPTASSAAGSSSQRATTPVRDYRNSADMVVGAHPSSSRPPSPNPPTAAFMVPKPSAPPPGSDVVQEVLAGYQQSLPGERKSMILSRSPSRAGHPPSVSPVSGPTHGHSNSIGQSQGAMLQRPLSQMGHAGIGAHGSRSNSPQPISRGSSPAPGQVARNSTYIQPPAASGAGLARSPSPSVGIALDPSGRVAHDEMAQRFQQQQYRGPPSQQPAYAPPPAPAQQMAPHQAHGQQPHRRSSFIAPVSNTMAPPMAPQSYPVTPPPGPQMYPAPSPQPNYAPPPQPVQQVYNQPPPAQYQQPPHQQQQQQQQQQMRYQQAPSSPYGSVNGVQRGNSVNYYGNQTPPQQQPIQHAQQQPQMMGHVQQQRTGYQPPQQQQQAPQQYGYSDQPGRSPSPQPPAQLTEDGSPVLFYVKALYDYTATIDEEFDFQAGDIIAVTATPEDGWWSGELLDEARRQKGRHVFPSNFVCLF</sequence>
<dbReference type="CDD" id="cd00174">
    <property type="entry name" value="SH3"/>
    <property type="match status" value="1"/>
</dbReference>
<dbReference type="InterPro" id="IPR001452">
    <property type="entry name" value="SH3_domain"/>
</dbReference>
<reference evidence="11 12" key="1">
    <citation type="journal article" date="2018" name="Evol. Lett.">
        <title>Horizontal gene cluster transfer increased hallucinogenic mushroom diversity.</title>
        <authorList>
            <person name="Reynolds H.T."/>
            <person name="Vijayakumar V."/>
            <person name="Gluck-Thaler E."/>
            <person name="Korotkin H.B."/>
            <person name="Matheny P.B."/>
            <person name="Slot J.C."/>
        </authorList>
    </citation>
    <scope>NUCLEOTIDE SEQUENCE [LARGE SCALE GENOMIC DNA]</scope>
    <source>
        <strain evidence="11 12">2629</strain>
    </source>
</reference>
<protein>
    <recommendedName>
        <fullName evidence="13">SH3 domain-containing protein</fullName>
    </recommendedName>
</protein>
<evidence type="ECO:0000256" key="4">
    <source>
        <dbReference type="ARBA" id="ARBA00022553"/>
    </source>
</evidence>
<keyword evidence="2 6" id="KW-0728">SH3 domain</keyword>
<dbReference type="InterPro" id="IPR027267">
    <property type="entry name" value="AH/BAR_dom_sf"/>
</dbReference>
<dbReference type="Gene3D" id="2.30.30.40">
    <property type="entry name" value="SH3 Domains"/>
    <property type="match status" value="1"/>
</dbReference>
<feature type="region of interest" description="Disordered" evidence="8">
    <location>
        <begin position="353"/>
        <end position="438"/>
    </location>
</feature>
<feature type="compositionally biased region" description="Polar residues" evidence="8">
    <location>
        <begin position="676"/>
        <end position="685"/>
    </location>
</feature>
<dbReference type="FunFam" id="1.20.1270.60:FF:000045">
    <property type="entry name" value="Cell division control protein"/>
    <property type="match status" value="1"/>
</dbReference>
<feature type="compositionally biased region" description="Polar residues" evidence="8">
    <location>
        <begin position="415"/>
        <end position="438"/>
    </location>
</feature>
<comment type="caution">
    <text evidence="11">The sequence shown here is derived from an EMBL/GenBank/DDBJ whole genome shotgun (WGS) entry which is preliminary data.</text>
</comment>
<feature type="region of interest" description="Disordered" evidence="8">
    <location>
        <begin position="511"/>
        <end position="633"/>
    </location>
</feature>
<organism evidence="11 12">
    <name type="scientific">Panaeolus cyanescens</name>
    <dbReference type="NCBI Taxonomy" id="181874"/>
    <lineage>
        <taxon>Eukaryota</taxon>
        <taxon>Fungi</taxon>
        <taxon>Dikarya</taxon>
        <taxon>Basidiomycota</taxon>
        <taxon>Agaricomycotina</taxon>
        <taxon>Agaricomycetes</taxon>
        <taxon>Agaricomycetidae</taxon>
        <taxon>Agaricales</taxon>
        <taxon>Agaricineae</taxon>
        <taxon>Galeropsidaceae</taxon>
        <taxon>Panaeolus</taxon>
    </lineage>
</organism>
<evidence type="ECO:0000313" key="11">
    <source>
        <dbReference type="EMBL" id="PPQ82339.1"/>
    </source>
</evidence>
<feature type="compositionally biased region" description="Low complexity" evidence="8">
    <location>
        <begin position="791"/>
        <end position="802"/>
    </location>
</feature>
<evidence type="ECO:0000256" key="6">
    <source>
        <dbReference type="PROSITE-ProRule" id="PRU00192"/>
    </source>
</evidence>
<dbReference type="GO" id="GO:0009898">
    <property type="term" value="C:cytoplasmic side of plasma membrane"/>
    <property type="evidence" value="ECO:0007669"/>
    <property type="project" value="TreeGrafter"/>
</dbReference>
<dbReference type="SMART" id="SM00326">
    <property type="entry name" value="SH3"/>
    <property type="match status" value="1"/>
</dbReference>
<feature type="compositionally biased region" description="Polar residues" evidence="8">
    <location>
        <begin position="706"/>
        <end position="718"/>
    </location>
</feature>
<feature type="region of interest" description="Disordered" evidence="8">
    <location>
        <begin position="697"/>
        <end position="755"/>
    </location>
</feature>
<dbReference type="Gene3D" id="1.20.1270.60">
    <property type="entry name" value="Arfaptin homology (AH) domain/BAR domain"/>
    <property type="match status" value="1"/>
</dbReference>
<dbReference type="InterPro" id="IPR001060">
    <property type="entry name" value="FCH_dom"/>
</dbReference>
<feature type="compositionally biased region" description="Low complexity" evidence="8">
    <location>
        <begin position="854"/>
        <end position="888"/>
    </location>
</feature>
<keyword evidence="12" id="KW-1185">Reference proteome</keyword>
<dbReference type="GO" id="GO:0005543">
    <property type="term" value="F:phospholipid binding"/>
    <property type="evidence" value="ECO:0007669"/>
    <property type="project" value="TreeGrafter"/>
</dbReference>
<dbReference type="GO" id="GO:0120104">
    <property type="term" value="C:mitotic actomyosin contractile ring, proximal layer"/>
    <property type="evidence" value="ECO:0007669"/>
    <property type="project" value="TreeGrafter"/>
</dbReference>
<evidence type="ECO:0000259" key="9">
    <source>
        <dbReference type="PROSITE" id="PS50002"/>
    </source>
</evidence>
<dbReference type="PROSITE" id="PS51741">
    <property type="entry name" value="F_BAR"/>
    <property type="match status" value="1"/>
</dbReference>
<feature type="region of interest" description="Disordered" evidence="8">
    <location>
        <begin position="654"/>
        <end position="685"/>
    </location>
</feature>
<keyword evidence="5" id="KW-0206">Cytoskeleton</keyword>
<evidence type="ECO:0000313" key="12">
    <source>
        <dbReference type="Proteomes" id="UP000284842"/>
    </source>
</evidence>
<dbReference type="PROSITE" id="PS50002">
    <property type="entry name" value="SH3"/>
    <property type="match status" value="1"/>
</dbReference>
<accession>A0A409WV38</accession>
<evidence type="ECO:0000259" key="10">
    <source>
        <dbReference type="PROSITE" id="PS51741"/>
    </source>
</evidence>
<dbReference type="FunCoup" id="A0A409WV38">
    <property type="interactions" value="28"/>
</dbReference>
<dbReference type="OrthoDB" id="19092at2759"/>
<feature type="compositionally biased region" description="Low complexity" evidence="8">
    <location>
        <begin position="395"/>
        <end position="414"/>
    </location>
</feature>
<name>A0A409WV38_9AGAR</name>
<dbReference type="AlphaFoldDB" id="A0A409WV38"/>
<dbReference type="CDD" id="cd07651">
    <property type="entry name" value="F-BAR_PombeCdc15_like"/>
    <property type="match status" value="1"/>
</dbReference>
<dbReference type="EMBL" id="NHTK01005169">
    <property type="protein sequence ID" value="PPQ82339.1"/>
    <property type="molecule type" value="Genomic_DNA"/>
</dbReference>
<dbReference type="SUPFAM" id="SSF103657">
    <property type="entry name" value="BAR/IMD domain-like"/>
    <property type="match status" value="1"/>
</dbReference>
<dbReference type="Pfam" id="PF00018">
    <property type="entry name" value="SH3_1"/>
    <property type="match status" value="1"/>
</dbReference>
<feature type="compositionally biased region" description="Low complexity" evidence="8">
    <location>
        <begin position="910"/>
        <end position="953"/>
    </location>
</feature>
<feature type="region of interest" description="Disordered" evidence="8">
    <location>
        <begin position="470"/>
        <end position="499"/>
    </location>
</feature>
<evidence type="ECO:0000256" key="5">
    <source>
        <dbReference type="ARBA" id="ARBA00023212"/>
    </source>
</evidence>
<dbReference type="SUPFAM" id="SSF50044">
    <property type="entry name" value="SH3-domain"/>
    <property type="match status" value="1"/>
</dbReference>
<dbReference type="GO" id="GO:0030036">
    <property type="term" value="P:actin cytoskeleton organization"/>
    <property type="evidence" value="ECO:0007669"/>
    <property type="project" value="UniProtKB-ARBA"/>
</dbReference>
<evidence type="ECO:0000256" key="7">
    <source>
        <dbReference type="PROSITE-ProRule" id="PRU01077"/>
    </source>
</evidence>
<dbReference type="InterPro" id="IPR036028">
    <property type="entry name" value="SH3-like_dom_sf"/>
</dbReference>
<dbReference type="Pfam" id="PF00611">
    <property type="entry name" value="FCH"/>
    <property type="match status" value="1"/>
</dbReference>
<keyword evidence="3" id="KW-0963">Cytoplasm</keyword>
<feature type="region of interest" description="Disordered" evidence="8">
    <location>
        <begin position="770"/>
        <end position="971"/>
    </location>
</feature>
<gene>
    <name evidence="11" type="ORF">CVT24_002318</name>
</gene>
<dbReference type="PANTHER" id="PTHR23065:SF7">
    <property type="entry name" value="NOSTRIN, ISOFORM H"/>
    <property type="match status" value="1"/>
</dbReference>
<dbReference type="STRING" id="181874.A0A409WV38"/>
<feature type="compositionally biased region" description="Basic and acidic residues" evidence="8">
    <location>
        <begin position="531"/>
        <end position="540"/>
    </location>
</feature>